<keyword evidence="3" id="KW-1185">Reference proteome</keyword>
<evidence type="ECO:0000256" key="1">
    <source>
        <dbReference type="SAM" id="SignalP"/>
    </source>
</evidence>
<reference evidence="2 3" key="1">
    <citation type="submission" date="2019-01" db="EMBL/GenBank/DDBJ databases">
        <title>Litorilituus lipolytica sp. nov., isolated from intertidal sand of the Yellow Sea in China.</title>
        <authorList>
            <person name="Liu A."/>
        </authorList>
    </citation>
    <scope>NUCLEOTIDE SEQUENCE [LARGE SCALE GENOMIC DNA]</scope>
    <source>
        <strain evidence="2 3">RZ04</strain>
    </source>
</reference>
<evidence type="ECO:0000313" key="2">
    <source>
        <dbReference type="EMBL" id="TPH15706.1"/>
    </source>
</evidence>
<keyword evidence="1" id="KW-0732">Signal</keyword>
<gene>
    <name evidence="2" type="ORF">EPA86_09035</name>
</gene>
<proteinExistence type="predicted"/>
<dbReference type="EMBL" id="SAWY01000019">
    <property type="protein sequence ID" value="TPH15706.1"/>
    <property type="molecule type" value="Genomic_DNA"/>
</dbReference>
<dbReference type="OrthoDB" id="9771071at2"/>
<feature type="signal peptide" evidence="1">
    <location>
        <begin position="1"/>
        <end position="24"/>
    </location>
</feature>
<dbReference type="Gene3D" id="2.40.160.50">
    <property type="entry name" value="membrane protein fhac: a member of the omp85/tpsb transporter family"/>
    <property type="match status" value="1"/>
</dbReference>
<protein>
    <submittedName>
        <fullName evidence="2">Uncharacterized protein</fullName>
    </submittedName>
</protein>
<dbReference type="Proteomes" id="UP000315303">
    <property type="component" value="Unassembled WGS sequence"/>
</dbReference>
<name>A0A502KW45_9GAMM</name>
<feature type="chain" id="PRO_5021346583" evidence="1">
    <location>
        <begin position="25"/>
        <end position="397"/>
    </location>
</feature>
<sequence>MKLPFIPVLAASCLLLSAAYQASASQLFDPFDGQLDASQYLSENAYGFLPVPIIITDPAVGGGLGLSGLFFHETEEDRNKRLQSMQNAENAAQHLMPPSISVAIGAYTGNDSYFAGGGHMGFFNQGNIRYMGGGGYGNLNIDFFGFGDITLKKPIQINTQAKVIMQTLKFKLGDSSFYFGPTHRYINAAISPSNLNDLIGNLPPNWQDTITQLLTKDVTTSGVGFTLEYDSRDNFFSPNEGLKYELSHLWYDDKIASDIDYQLTEFSALHYFKLTENWQTAFKIDMQYANSDDLLPPYATPFISMRGIPAMRFQGNAIGVSELEVTYNVNFRWKVNAFIGIGKATNEFSDLTSSASRISKGAGFRYLIARRYGFNMGIDLAFGPEDNIFYIQAGTAW</sequence>
<comment type="caution">
    <text evidence="2">The sequence shown here is derived from an EMBL/GenBank/DDBJ whole genome shotgun (WGS) entry which is preliminary data.</text>
</comment>
<organism evidence="2 3">
    <name type="scientific">Litorilituus lipolyticus</name>
    <dbReference type="NCBI Taxonomy" id="2491017"/>
    <lineage>
        <taxon>Bacteria</taxon>
        <taxon>Pseudomonadati</taxon>
        <taxon>Pseudomonadota</taxon>
        <taxon>Gammaproteobacteria</taxon>
        <taxon>Alteromonadales</taxon>
        <taxon>Colwelliaceae</taxon>
        <taxon>Litorilituus</taxon>
    </lineage>
</organism>
<evidence type="ECO:0000313" key="3">
    <source>
        <dbReference type="Proteomes" id="UP000315303"/>
    </source>
</evidence>
<dbReference type="AlphaFoldDB" id="A0A502KW45"/>
<dbReference type="RefSeq" id="WP_140603105.1">
    <property type="nucleotide sequence ID" value="NZ_SAWY01000019.1"/>
</dbReference>
<accession>A0A502KW45</accession>